<keyword evidence="6" id="KW-0460">Magnesium</keyword>
<feature type="binding site" evidence="6">
    <location>
        <position position="15"/>
    </location>
    <ligand>
        <name>ATP</name>
        <dbReference type="ChEBI" id="CHEBI:30616"/>
    </ligand>
</feature>
<dbReference type="GO" id="GO:0006085">
    <property type="term" value="P:acetyl-CoA biosynthetic process"/>
    <property type="evidence" value="ECO:0007669"/>
    <property type="project" value="UniProtKB-UniRule"/>
</dbReference>
<dbReference type="InterPro" id="IPR004372">
    <property type="entry name" value="Ac/propionate_kinase"/>
</dbReference>
<protein>
    <recommendedName>
        <fullName evidence="6">Acetate kinase</fullName>
        <ecNumber evidence="6">2.7.2.1</ecNumber>
    </recommendedName>
    <alternativeName>
        <fullName evidence="6">Acetokinase</fullName>
    </alternativeName>
</protein>
<name>A0A0R1TJA2_9LACO</name>
<evidence type="ECO:0000256" key="2">
    <source>
        <dbReference type="ARBA" id="ARBA00022679"/>
    </source>
</evidence>
<dbReference type="PIRSF" id="PIRSF000722">
    <property type="entry name" value="Acetate_prop_kin"/>
    <property type="match status" value="1"/>
</dbReference>
<keyword evidence="6" id="KW-0963">Cytoplasm</keyword>
<feature type="site" description="Transition state stabilizer" evidence="6">
    <location>
        <position position="239"/>
    </location>
</feature>
<comment type="subcellular location">
    <subcellularLocation>
        <location evidence="6">Cytoplasm</location>
    </subcellularLocation>
</comment>
<comment type="function">
    <text evidence="6">Catalyzes the formation of acetyl phosphate from acetate and ATP. Can also catalyze the reverse reaction.</text>
</comment>
<reference evidence="8 9" key="1">
    <citation type="journal article" date="2015" name="Genome Announc.">
        <title>Expanding the biotechnology potential of lactobacilli through comparative genomics of 213 strains and associated genera.</title>
        <authorList>
            <person name="Sun Z."/>
            <person name="Harris H.M."/>
            <person name="McCann A."/>
            <person name="Guo C."/>
            <person name="Argimon S."/>
            <person name="Zhang W."/>
            <person name="Yang X."/>
            <person name="Jeffery I.B."/>
            <person name="Cooney J.C."/>
            <person name="Kagawa T.F."/>
            <person name="Liu W."/>
            <person name="Song Y."/>
            <person name="Salvetti E."/>
            <person name="Wrobel A."/>
            <person name="Rasinkangas P."/>
            <person name="Parkhill J."/>
            <person name="Rea M.C."/>
            <person name="O'Sullivan O."/>
            <person name="Ritari J."/>
            <person name="Douillard F.P."/>
            <person name="Paul Ross R."/>
            <person name="Yang R."/>
            <person name="Briner A.E."/>
            <person name="Felis G.E."/>
            <person name="de Vos W.M."/>
            <person name="Barrangou R."/>
            <person name="Klaenhammer T.R."/>
            <person name="Caufield P.W."/>
            <person name="Cui Y."/>
            <person name="Zhang H."/>
            <person name="O'Toole P.W."/>
        </authorList>
    </citation>
    <scope>NUCLEOTIDE SEQUENCE [LARGE SCALE GENOMIC DNA]</scope>
    <source>
        <strain evidence="8 9">DSM 15833</strain>
    </source>
</reference>
<dbReference type="AlphaFoldDB" id="A0A0R1TJA2"/>
<feature type="binding site" evidence="6">
    <location>
        <begin position="206"/>
        <end position="210"/>
    </location>
    <ligand>
        <name>ATP</name>
        <dbReference type="ChEBI" id="CHEBI:30616"/>
    </ligand>
</feature>
<evidence type="ECO:0000256" key="1">
    <source>
        <dbReference type="ARBA" id="ARBA00008748"/>
    </source>
</evidence>
<comment type="caution">
    <text evidence="8">The sequence shown here is derived from an EMBL/GenBank/DDBJ whole genome shotgun (WGS) entry which is preliminary data.</text>
</comment>
<evidence type="ECO:0000256" key="4">
    <source>
        <dbReference type="ARBA" id="ARBA00022777"/>
    </source>
</evidence>
<dbReference type="Pfam" id="PF00871">
    <property type="entry name" value="Acetate_kinase"/>
    <property type="match status" value="1"/>
</dbReference>
<dbReference type="CDD" id="cd24010">
    <property type="entry name" value="ASKHA_NBD_AcK_PK"/>
    <property type="match status" value="1"/>
</dbReference>
<keyword evidence="3 6" id="KW-0547">Nucleotide-binding</keyword>
<dbReference type="HAMAP" id="MF_00020">
    <property type="entry name" value="Acetate_kinase"/>
    <property type="match status" value="1"/>
</dbReference>
<dbReference type="GO" id="GO:0005524">
    <property type="term" value="F:ATP binding"/>
    <property type="evidence" value="ECO:0007669"/>
    <property type="project" value="UniProtKB-KW"/>
</dbReference>
<dbReference type="GO" id="GO:0008776">
    <property type="term" value="F:acetate kinase activity"/>
    <property type="evidence" value="ECO:0007669"/>
    <property type="project" value="UniProtKB-UniRule"/>
</dbReference>
<dbReference type="PRINTS" id="PR00471">
    <property type="entry name" value="ACETATEKNASE"/>
</dbReference>
<feature type="binding site" evidence="6">
    <location>
        <position position="8"/>
    </location>
    <ligand>
        <name>Mg(2+)</name>
        <dbReference type="ChEBI" id="CHEBI:18420"/>
    </ligand>
</feature>
<dbReference type="PROSITE" id="PS01076">
    <property type="entry name" value="ACETATE_KINASE_2"/>
    <property type="match status" value="1"/>
</dbReference>
<feature type="binding site" evidence="6">
    <location>
        <begin position="330"/>
        <end position="334"/>
    </location>
    <ligand>
        <name>ATP</name>
        <dbReference type="ChEBI" id="CHEBI:30616"/>
    </ligand>
</feature>
<keyword evidence="5 6" id="KW-0067">ATP-binding</keyword>
<dbReference type="UniPathway" id="UPA00340">
    <property type="reaction ID" value="UER00458"/>
</dbReference>
<dbReference type="OrthoDB" id="9802453at2"/>
<dbReference type="InterPro" id="IPR043129">
    <property type="entry name" value="ATPase_NBD"/>
</dbReference>
<comment type="catalytic activity">
    <reaction evidence="6">
        <text>acetate + ATP = acetyl phosphate + ADP</text>
        <dbReference type="Rhea" id="RHEA:11352"/>
        <dbReference type="ChEBI" id="CHEBI:22191"/>
        <dbReference type="ChEBI" id="CHEBI:30089"/>
        <dbReference type="ChEBI" id="CHEBI:30616"/>
        <dbReference type="ChEBI" id="CHEBI:456216"/>
        <dbReference type="EC" id="2.7.2.1"/>
    </reaction>
</comment>
<dbReference type="PROSITE" id="PS01075">
    <property type="entry name" value="ACETATE_KINASE_1"/>
    <property type="match status" value="1"/>
</dbReference>
<evidence type="ECO:0000256" key="3">
    <source>
        <dbReference type="ARBA" id="ARBA00022741"/>
    </source>
</evidence>
<gene>
    <name evidence="6" type="primary">ackA</name>
    <name evidence="8" type="ORF">FC36_GL000977</name>
</gene>
<keyword evidence="2 6" id="KW-0808">Transferase</keyword>
<comment type="subunit">
    <text evidence="6">Homodimer.</text>
</comment>
<feature type="binding site" evidence="6">
    <location>
        <position position="383"/>
    </location>
    <ligand>
        <name>Mg(2+)</name>
        <dbReference type="ChEBI" id="CHEBI:18420"/>
    </ligand>
</feature>
<dbReference type="InterPro" id="IPR023865">
    <property type="entry name" value="Aliphatic_acid_kinase_CS"/>
</dbReference>
<dbReference type="RefSeq" id="WP_023859372.1">
    <property type="nucleotide sequence ID" value="NZ_AZFH01000138.1"/>
</dbReference>
<dbReference type="GO" id="GO:0000287">
    <property type="term" value="F:magnesium ion binding"/>
    <property type="evidence" value="ECO:0007669"/>
    <property type="project" value="UniProtKB-UniRule"/>
</dbReference>
<dbReference type="PANTHER" id="PTHR21060:SF15">
    <property type="entry name" value="ACETATE KINASE-RELATED"/>
    <property type="match status" value="1"/>
</dbReference>
<dbReference type="PATRIC" id="fig|1423740.3.peg.1048"/>
<feature type="site" description="Transition state stabilizer" evidence="6">
    <location>
        <position position="178"/>
    </location>
</feature>
<dbReference type="Proteomes" id="UP000051048">
    <property type="component" value="Unassembled WGS sequence"/>
</dbReference>
<dbReference type="InterPro" id="IPR000890">
    <property type="entry name" value="Aliphatic_acid_kin_short-chain"/>
</dbReference>
<evidence type="ECO:0000313" key="9">
    <source>
        <dbReference type="Proteomes" id="UP000051048"/>
    </source>
</evidence>
<proteinExistence type="inferred from homology"/>
<dbReference type="GO" id="GO:0006083">
    <property type="term" value="P:acetate metabolic process"/>
    <property type="evidence" value="ECO:0007669"/>
    <property type="project" value="TreeGrafter"/>
</dbReference>
<evidence type="ECO:0000313" key="8">
    <source>
        <dbReference type="EMBL" id="KRL78789.1"/>
    </source>
</evidence>
<keyword evidence="6" id="KW-0479">Metal-binding</keyword>
<dbReference type="SUPFAM" id="SSF53067">
    <property type="entry name" value="Actin-like ATPase domain"/>
    <property type="match status" value="2"/>
</dbReference>
<dbReference type="STRING" id="1423740.FC36_GL000977"/>
<feature type="binding site" evidence="6">
    <location>
        <position position="89"/>
    </location>
    <ligand>
        <name>substrate</name>
    </ligand>
</feature>
<feature type="binding site" evidence="6">
    <location>
        <begin position="282"/>
        <end position="284"/>
    </location>
    <ligand>
        <name>ATP</name>
        <dbReference type="ChEBI" id="CHEBI:30616"/>
    </ligand>
</feature>
<dbReference type="GO" id="GO:0005737">
    <property type="term" value="C:cytoplasm"/>
    <property type="evidence" value="ECO:0007669"/>
    <property type="project" value="UniProtKB-SubCell"/>
</dbReference>
<dbReference type="EC" id="2.7.2.1" evidence="6"/>
<feature type="active site" description="Proton donor/acceptor" evidence="6">
    <location>
        <position position="146"/>
    </location>
</feature>
<dbReference type="Gene3D" id="3.30.420.40">
    <property type="match status" value="2"/>
</dbReference>
<organism evidence="8 9">
    <name type="scientific">Ligilactobacillus equi DSM 15833 = JCM 10991</name>
    <dbReference type="NCBI Taxonomy" id="1423740"/>
    <lineage>
        <taxon>Bacteria</taxon>
        <taxon>Bacillati</taxon>
        <taxon>Bacillota</taxon>
        <taxon>Bacilli</taxon>
        <taxon>Lactobacillales</taxon>
        <taxon>Lactobacillaceae</taxon>
        <taxon>Ligilactobacillus</taxon>
    </lineage>
</organism>
<evidence type="ECO:0000256" key="5">
    <source>
        <dbReference type="ARBA" id="ARBA00022840"/>
    </source>
</evidence>
<sequence>MEKVIAINSGSSSLKFKLFEMPEEKVLASGLMERIGLGDSIITIKYDGQKYENVQDLNDHEQAVNLLLQLLEELNIIQDFSELTGVGHRVVAGGEYFTKPTLVDDQALAEIDRISDMAPLHNPANSLGIKVFKRLLPQAASVVVVDTAFHQTMPKENYIYSVPYEWYKKYGVRRYGAHGTSHEYVAGEAAKMLGKPLADLKLVTCHLGAGASITAIKDGKSFDTSMGFTPLAGVTMATRSGDVDTSLLSYVMNHSDIKDINEMVDILNHQSGLTGISGVSADMRDIIAAAEEGNERAQLAFDIFIKNVVRYIGQYTAEMGGIDGIVFTAGIGENSQPVRSAIMKRLAYMGITEDEKENATFGKNTFVSTENSKVKVLRIMTDEELVIARSTYKLAHENK</sequence>
<dbReference type="NCBIfam" id="TIGR00016">
    <property type="entry name" value="ackA"/>
    <property type="match status" value="1"/>
</dbReference>
<evidence type="ECO:0000256" key="7">
    <source>
        <dbReference type="RuleBase" id="RU003835"/>
    </source>
</evidence>
<evidence type="ECO:0000256" key="6">
    <source>
        <dbReference type="HAMAP-Rule" id="MF_00020"/>
    </source>
</evidence>
<comment type="similarity">
    <text evidence="1 6 7">Belongs to the acetokinase family.</text>
</comment>
<dbReference type="EMBL" id="AZFH01000138">
    <property type="protein sequence ID" value="KRL78789.1"/>
    <property type="molecule type" value="Genomic_DNA"/>
</dbReference>
<dbReference type="PANTHER" id="PTHR21060">
    <property type="entry name" value="ACETATE KINASE"/>
    <property type="match status" value="1"/>
</dbReference>
<comment type="cofactor">
    <cofactor evidence="6">
        <name>Mg(2+)</name>
        <dbReference type="ChEBI" id="CHEBI:18420"/>
    </cofactor>
    <cofactor evidence="6">
        <name>Mn(2+)</name>
        <dbReference type="ChEBI" id="CHEBI:29035"/>
    </cofactor>
    <text evidence="6">Mg(2+). Can also accept Mn(2+).</text>
</comment>
<accession>A0A0R1TJA2</accession>
<comment type="pathway">
    <text evidence="6">Metabolic intermediate biosynthesis; acetyl-CoA biosynthesis; acetyl-CoA from acetate: step 1/2.</text>
</comment>
<keyword evidence="4 6" id="KW-0418">Kinase</keyword>